<protein>
    <submittedName>
        <fullName evidence="1">GRA9 protein, putative</fullName>
    </submittedName>
</protein>
<dbReference type="EMBL" id="HG684345">
    <property type="protein sequence ID" value="CDJ32621.1"/>
    <property type="molecule type" value="Genomic_DNA"/>
</dbReference>
<dbReference type="OrthoDB" id="345717at2759"/>
<dbReference type="AlphaFoldDB" id="U6K711"/>
<dbReference type="VEuPathDB" id="ToxoDB:EMH_0013080"/>
<dbReference type="Proteomes" id="UP000030744">
    <property type="component" value="Unassembled WGS sequence"/>
</dbReference>
<evidence type="ECO:0000313" key="2">
    <source>
        <dbReference type="Proteomes" id="UP000030744"/>
    </source>
</evidence>
<accession>U6K711</accession>
<dbReference type="RefSeq" id="XP_013355185.1">
    <property type="nucleotide sequence ID" value="XM_013499731.1"/>
</dbReference>
<organism evidence="1 2">
    <name type="scientific">Eimeria mitis</name>
    <dbReference type="NCBI Taxonomy" id="44415"/>
    <lineage>
        <taxon>Eukaryota</taxon>
        <taxon>Sar</taxon>
        <taxon>Alveolata</taxon>
        <taxon>Apicomplexa</taxon>
        <taxon>Conoidasida</taxon>
        <taxon>Coccidia</taxon>
        <taxon>Eucoccidiorida</taxon>
        <taxon>Eimeriorina</taxon>
        <taxon>Eimeriidae</taxon>
        <taxon>Eimeria</taxon>
    </lineage>
</organism>
<reference evidence="1" key="1">
    <citation type="submission" date="2013-10" db="EMBL/GenBank/DDBJ databases">
        <title>Genomic analysis of the causative agents of coccidiosis in chickens.</title>
        <authorList>
            <person name="Reid A.J."/>
            <person name="Blake D."/>
            <person name="Billington K."/>
            <person name="Browne H."/>
            <person name="Dunn M."/>
            <person name="Hung S."/>
            <person name="Kawahara F."/>
            <person name="Miranda-Saavedra D."/>
            <person name="Mourier T."/>
            <person name="Nagra H."/>
            <person name="Otto T.D."/>
            <person name="Rawlings N."/>
            <person name="Sanchez A."/>
            <person name="Sanders M."/>
            <person name="Subramaniam C."/>
            <person name="Tay Y."/>
            <person name="Dear P."/>
            <person name="Doerig C."/>
            <person name="Gruber A."/>
            <person name="Parkinson J."/>
            <person name="Shirley M."/>
            <person name="Wan K.L."/>
            <person name="Berriman M."/>
            <person name="Tomley F."/>
            <person name="Pain A."/>
        </authorList>
    </citation>
    <scope>NUCLEOTIDE SEQUENCE [LARGE SCALE GENOMIC DNA]</scope>
    <source>
        <strain evidence="1">Houghton</strain>
    </source>
</reference>
<sequence length="316" mass="33221">MAPLRVQVAAFAAVVAVQLNMSGSFANGEATNNNPEGQAPVVRSPFASFFDGSALSDLDRMLQGTFTSMFSGFGGLEGMFRAETSPLSLSLREGDEKACQILVKGGSAGGLASGVKLGLDLPRRALHVTFQQEEHKKSEEGEKKRSFLSQSVRMASSMVLPERCIATAGVLMSGFGGLMLNTEESEGLVVLPSQVLLKEAIESGALPETVVEAVENGDQVALKELTDPQQCLAAGFTAEQCSKMGDKKPSVAMAVENGDQVALKELTDPQQCLAAGFTAEQCLKMGDKKPAVAMVASAEGPHMPVPRLDVALDVLN</sequence>
<gene>
    <name evidence="1" type="ORF">EMH_0013080</name>
</gene>
<dbReference type="GeneID" id="25376271"/>
<evidence type="ECO:0000313" key="1">
    <source>
        <dbReference type="EMBL" id="CDJ32621.1"/>
    </source>
</evidence>
<reference evidence="1" key="2">
    <citation type="submission" date="2013-10" db="EMBL/GenBank/DDBJ databases">
        <authorList>
            <person name="Aslett M."/>
        </authorList>
    </citation>
    <scope>NUCLEOTIDE SEQUENCE [LARGE SCALE GENOMIC DNA]</scope>
    <source>
        <strain evidence="1">Houghton</strain>
    </source>
</reference>
<name>U6K711_9EIME</name>
<keyword evidence="2" id="KW-1185">Reference proteome</keyword>
<proteinExistence type="predicted"/>